<keyword evidence="1" id="KW-0805">Transcription regulation</keyword>
<keyword evidence="7" id="KW-1185">Reference proteome</keyword>
<feature type="domain" description="HTH hxlR-type" evidence="5">
    <location>
        <begin position="19"/>
        <end position="118"/>
    </location>
</feature>
<accession>A0A4Q7KXS0</accession>
<dbReference type="GO" id="GO:0003677">
    <property type="term" value="F:DNA binding"/>
    <property type="evidence" value="ECO:0007669"/>
    <property type="project" value="UniProtKB-KW"/>
</dbReference>
<dbReference type="Proteomes" id="UP000294257">
    <property type="component" value="Unassembled WGS sequence"/>
</dbReference>
<dbReference type="RefSeq" id="WP_130343809.1">
    <property type="nucleotide sequence ID" value="NZ_SGWQ01000003.1"/>
</dbReference>
<evidence type="ECO:0000256" key="1">
    <source>
        <dbReference type="ARBA" id="ARBA00023015"/>
    </source>
</evidence>
<sequence length="150" mass="16675">MVTKQVPLKSDEDLNDPNCHTRLALDRIGDKWTVLVVLHLSRRSPRRFTELREAIAGIAPKVLTQTLRTLERDGIVTRTVYAEVPPKVTYDLTPLGASLRTPIAAIHRWAHHYMPEVLDARADHDSGLDSGLDSGHGGVSAPRSRRTSRA</sequence>
<dbReference type="PANTHER" id="PTHR33204:SF18">
    <property type="entry name" value="TRANSCRIPTIONAL REGULATORY PROTEIN"/>
    <property type="match status" value="1"/>
</dbReference>
<comment type="caution">
    <text evidence="6">The sequence shown here is derived from an EMBL/GenBank/DDBJ whole genome shotgun (WGS) entry which is preliminary data.</text>
</comment>
<evidence type="ECO:0000313" key="6">
    <source>
        <dbReference type="EMBL" id="RZS40801.1"/>
    </source>
</evidence>
<dbReference type="OrthoDB" id="370168at2"/>
<dbReference type="PANTHER" id="PTHR33204">
    <property type="entry name" value="TRANSCRIPTIONAL REGULATOR, MARR FAMILY"/>
    <property type="match status" value="1"/>
</dbReference>
<protein>
    <submittedName>
        <fullName evidence="6">HxlR family transcriptional regulator</fullName>
    </submittedName>
</protein>
<reference evidence="6 7" key="1">
    <citation type="submission" date="2019-02" db="EMBL/GenBank/DDBJ databases">
        <title>Genomic Encyclopedia of Type Strains, Phase IV (KMG-IV): sequencing the most valuable type-strain genomes for metagenomic binning, comparative biology and taxonomic classification.</title>
        <authorList>
            <person name="Goeker M."/>
        </authorList>
    </citation>
    <scope>NUCLEOTIDE SEQUENCE [LARGE SCALE GENOMIC DNA]</scope>
    <source>
        <strain evidence="6 7">DSM 101727</strain>
    </source>
</reference>
<dbReference type="SUPFAM" id="SSF46785">
    <property type="entry name" value="Winged helix' DNA-binding domain"/>
    <property type="match status" value="1"/>
</dbReference>
<evidence type="ECO:0000313" key="7">
    <source>
        <dbReference type="Proteomes" id="UP000294257"/>
    </source>
</evidence>
<organism evidence="6 7">
    <name type="scientific">Herbihabitans rhizosphaerae</name>
    <dbReference type="NCBI Taxonomy" id="1872711"/>
    <lineage>
        <taxon>Bacteria</taxon>
        <taxon>Bacillati</taxon>
        <taxon>Actinomycetota</taxon>
        <taxon>Actinomycetes</taxon>
        <taxon>Pseudonocardiales</taxon>
        <taxon>Pseudonocardiaceae</taxon>
        <taxon>Herbihabitans</taxon>
    </lineage>
</organism>
<dbReference type="InterPro" id="IPR036390">
    <property type="entry name" value="WH_DNA-bd_sf"/>
</dbReference>
<proteinExistence type="predicted"/>
<dbReference type="Gene3D" id="1.10.10.10">
    <property type="entry name" value="Winged helix-like DNA-binding domain superfamily/Winged helix DNA-binding domain"/>
    <property type="match status" value="1"/>
</dbReference>
<dbReference type="Pfam" id="PF01638">
    <property type="entry name" value="HxlR"/>
    <property type="match status" value="1"/>
</dbReference>
<feature type="region of interest" description="Disordered" evidence="4">
    <location>
        <begin position="128"/>
        <end position="150"/>
    </location>
</feature>
<dbReference type="AlphaFoldDB" id="A0A4Q7KXS0"/>
<gene>
    <name evidence="6" type="ORF">EV193_103115</name>
</gene>
<evidence type="ECO:0000259" key="5">
    <source>
        <dbReference type="PROSITE" id="PS51118"/>
    </source>
</evidence>
<evidence type="ECO:0000256" key="4">
    <source>
        <dbReference type="SAM" id="MobiDB-lite"/>
    </source>
</evidence>
<evidence type="ECO:0000256" key="3">
    <source>
        <dbReference type="ARBA" id="ARBA00023163"/>
    </source>
</evidence>
<keyword evidence="2" id="KW-0238">DNA-binding</keyword>
<dbReference type="EMBL" id="SGWQ01000003">
    <property type="protein sequence ID" value="RZS40801.1"/>
    <property type="molecule type" value="Genomic_DNA"/>
</dbReference>
<dbReference type="InterPro" id="IPR002577">
    <property type="entry name" value="HTH_HxlR"/>
</dbReference>
<evidence type="ECO:0000256" key="2">
    <source>
        <dbReference type="ARBA" id="ARBA00023125"/>
    </source>
</evidence>
<dbReference type="PROSITE" id="PS51118">
    <property type="entry name" value="HTH_HXLR"/>
    <property type="match status" value="1"/>
</dbReference>
<name>A0A4Q7KXS0_9PSEU</name>
<keyword evidence="3" id="KW-0804">Transcription</keyword>
<dbReference type="InterPro" id="IPR036388">
    <property type="entry name" value="WH-like_DNA-bd_sf"/>
</dbReference>